<name>A0A1L0BR77_9ASCO</name>
<sequence length="554" mass="63280">MPVQTLMRWKSVVTSVSRQLLALFFRKHYFLEDGGVHEVMDLNTMLAVANNILDQFPSLNDNSNWSVDKYLLQQMSFVCIIISKGEALEGSSERARQWLAISSEIKDMLAPFVLLGDCIFLSQWIIQSKLAYVLLNSMHEYAVLFEQYLAAVLLCEDFVNQLRLTEQNGPDSEEFTVCARLWVIIKITECEVSILQSKAGLQNRFPSLVNTIVPDRLLISRVYNLDFTQTATDYTPFNVALIASFEFFRLFEQATLPRDVIFLYLSLYGNVHRKFQVPLNNVVNLLSGNIDMALITQHSEDLITCIISSFLLIRWLSIVQADSPHFPSLRFAYYLSTMMTMFNSFNDIDDKLCLPPGALLDTLMRGSNLFLILQVYNTLCHQAIFAAVLSCFVRPDSHMRTLDLAYVFHVVMKSLSRTVEKMRVATPFNSILVINSTIQAIDILYNMANDPNFIASSPEQFMDLLLANMPGDIAASFVNFVFGNTETFLNHLKQLWRLRDHVDAHGHEPIPITSTLLLNTEFLRQFDSSYLPFAYTQDVVNEYMVVVVDGHTYI</sequence>
<dbReference type="Proteomes" id="UP000182334">
    <property type="component" value="Chromosome IV"/>
</dbReference>
<protein>
    <submittedName>
        <fullName evidence="1">CIC11C00000003244</fullName>
    </submittedName>
</protein>
<dbReference type="OrthoDB" id="1747771at2759"/>
<reference evidence="1 2" key="1">
    <citation type="submission" date="2016-10" db="EMBL/GenBank/DDBJ databases">
        <authorList>
            <person name="de Groot N.N."/>
        </authorList>
    </citation>
    <scope>NUCLEOTIDE SEQUENCE [LARGE SCALE GENOMIC DNA]</scope>
    <source>
        <strain evidence="1 2">CBS 141442</strain>
    </source>
</reference>
<dbReference type="AlphaFoldDB" id="A0A1L0BR77"/>
<keyword evidence="2" id="KW-1185">Reference proteome</keyword>
<dbReference type="EMBL" id="LT635759">
    <property type="protein sequence ID" value="SGZ53903.1"/>
    <property type="molecule type" value="Genomic_DNA"/>
</dbReference>
<evidence type="ECO:0000313" key="2">
    <source>
        <dbReference type="Proteomes" id="UP000182334"/>
    </source>
</evidence>
<gene>
    <name evidence="1" type="ORF">SAMEA4029010_CIC11G00000003244</name>
</gene>
<proteinExistence type="predicted"/>
<accession>A0A1L0BR77</accession>
<dbReference type="STRING" id="45354.A0A1L0BR77"/>
<organism evidence="1 2">
    <name type="scientific">Sungouiella intermedia</name>
    <dbReference type="NCBI Taxonomy" id="45354"/>
    <lineage>
        <taxon>Eukaryota</taxon>
        <taxon>Fungi</taxon>
        <taxon>Dikarya</taxon>
        <taxon>Ascomycota</taxon>
        <taxon>Saccharomycotina</taxon>
        <taxon>Pichiomycetes</taxon>
        <taxon>Metschnikowiaceae</taxon>
        <taxon>Sungouiella</taxon>
    </lineage>
</organism>
<evidence type="ECO:0000313" key="1">
    <source>
        <dbReference type="EMBL" id="SGZ53903.1"/>
    </source>
</evidence>